<evidence type="ECO:0000313" key="2">
    <source>
        <dbReference type="Proteomes" id="UP000282388"/>
    </source>
</evidence>
<keyword evidence="2" id="KW-1185">Reference proteome</keyword>
<sequence length="195" mass="21541">MKPLMLTFAALALLVWMWSEYFRAIPNLQEAGVLNNFQVQNQAPVSAVFTVIDKRYYSAGQNLIRPTAPVAGGFQHLEYLSNMDVLLSPIERAAAIKNQTEWEQHGRCFTLKAKTGADAADLLSEQLLNLSMIAQNEQAANQLRKLKAGLAVQLYGHWASVQSAKTSAIFLPALGHANSARCKLFVLERIDVLGQ</sequence>
<protein>
    <submittedName>
        <fullName evidence="1">Uncharacterized protein</fullName>
    </submittedName>
</protein>
<gene>
    <name evidence="1" type="ORF">D7V32_15065</name>
</gene>
<name>A0A3A8E422_9GAMM</name>
<comment type="caution">
    <text evidence="1">The sequence shown here is derived from an EMBL/GenBank/DDBJ whole genome shotgun (WGS) entry which is preliminary data.</text>
</comment>
<proteinExistence type="predicted"/>
<dbReference type="OrthoDB" id="6707934at2"/>
<dbReference type="AlphaFoldDB" id="A0A3A8E422"/>
<accession>A0A3A8E422</accession>
<organism evidence="1 2">
    <name type="scientific">Acinetobacter tianfuensis</name>
    <dbReference type="NCBI Taxonomy" id="2419603"/>
    <lineage>
        <taxon>Bacteria</taxon>
        <taxon>Pseudomonadati</taxon>
        <taxon>Pseudomonadota</taxon>
        <taxon>Gammaproteobacteria</taxon>
        <taxon>Moraxellales</taxon>
        <taxon>Moraxellaceae</taxon>
        <taxon>Acinetobacter</taxon>
    </lineage>
</organism>
<evidence type="ECO:0000313" key="1">
    <source>
        <dbReference type="EMBL" id="RKG29415.1"/>
    </source>
</evidence>
<reference evidence="1 2" key="1">
    <citation type="submission" date="2018-09" db="EMBL/GenBank/DDBJ databases">
        <title>The draft genome of Acinetobacter spp. strains.</title>
        <authorList>
            <person name="Qin J."/>
            <person name="Feng Y."/>
            <person name="Zong Z."/>
        </authorList>
    </citation>
    <scope>NUCLEOTIDE SEQUENCE [LARGE SCALE GENOMIC DNA]</scope>
    <source>
        <strain evidence="1 2">WCHAc060012</strain>
    </source>
</reference>
<dbReference type="EMBL" id="RAXV01000042">
    <property type="protein sequence ID" value="RKG29415.1"/>
    <property type="molecule type" value="Genomic_DNA"/>
</dbReference>
<dbReference type="Proteomes" id="UP000282388">
    <property type="component" value="Unassembled WGS sequence"/>
</dbReference>
<dbReference type="RefSeq" id="WP_120403653.1">
    <property type="nucleotide sequence ID" value="NZ_RAXV01000042.1"/>
</dbReference>